<dbReference type="eggNOG" id="KOG0235">
    <property type="taxonomic scope" value="Eukaryota"/>
</dbReference>
<dbReference type="GO" id="GO:0016791">
    <property type="term" value="F:phosphatase activity"/>
    <property type="evidence" value="ECO:0007669"/>
    <property type="project" value="TreeGrafter"/>
</dbReference>
<dbReference type="PROSITE" id="PS00175">
    <property type="entry name" value="PG_MUTASE"/>
    <property type="match status" value="1"/>
</dbReference>
<dbReference type="SMART" id="SM00855">
    <property type="entry name" value="PGAM"/>
    <property type="match status" value="1"/>
</dbReference>
<dbReference type="SUPFAM" id="SSF53254">
    <property type="entry name" value="Phosphoglycerate mutase-like"/>
    <property type="match status" value="1"/>
</dbReference>
<keyword evidence="4" id="KW-1185">Reference proteome</keyword>
<feature type="binding site" evidence="2">
    <location>
        <position position="84"/>
    </location>
    <ligand>
        <name>substrate</name>
    </ligand>
</feature>
<dbReference type="InParanoid" id="A0A0L0HR88"/>
<proteinExistence type="predicted"/>
<dbReference type="InterPro" id="IPR029033">
    <property type="entry name" value="His_PPase_superfam"/>
</dbReference>
<dbReference type="RefSeq" id="XP_016611621.1">
    <property type="nucleotide sequence ID" value="XM_016749379.1"/>
</dbReference>
<dbReference type="Gene3D" id="3.40.50.1240">
    <property type="entry name" value="Phosphoglycerate mutase-like"/>
    <property type="match status" value="1"/>
</dbReference>
<protein>
    <recommendedName>
        <fullName evidence="5">Phosphoglycerate mutase</fullName>
    </recommendedName>
</protein>
<evidence type="ECO:0000256" key="1">
    <source>
        <dbReference type="PIRSR" id="PIRSR613078-1"/>
    </source>
</evidence>
<dbReference type="PANTHER" id="PTHR48100">
    <property type="entry name" value="BROAD-SPECIFICITY PHOSPHATASE YOR283W-RELATED"/>
    <property type="match status" value="1"/>
</dbReference>
<evidence type="ECO:0000313" key="3">
    <source>
        <dbReference type="EMBL" id="KND03582.1"/>
    </source>
</evidence>
<dbReference type="EMBL" id="KQ257451">
    <property type="protein sequence ID" value="KND03582.1"/>
    <property type="molecule type" value="Genomic_DNA"/>
</dbReference>
<feature type="active site" description="Tele-phosphohistidine intermediate" evidence="1">
    <location>
        <position position="34"/>
    </location>
</feature>
<dbReference type="Pfam" id="PF00300">
    <property type="entry name" value="His_Phos_1"/>
    <property type="match status" value="1"/>
</dbReference>
<accession>A0A0L0HR88</accession>
<evidence type="ECO:0008006" key="5">
    <source>
        <dbReference type="Google" id="ProtNLM"/>
    </source>
</evidence>
<dbReference type="STRING" id="645134.A0A0L0HR88"/>
<dbReference type="VEuPathDB" id="FungiDB:SPPG_01058"/>
<dbReference type="OrthoDB" id="354304at2759"/>
<feature type="binding site" evidence="2">
    <location>
        <begin position="33"/>
        <end position="40"/>
    </location>
    <ligand>
        <name>substrate</name>
    </ligand>
</feature>
<dbReference type="AlphaFoldDB" id="A0A0L0HR88"/>
<evidence type="ECO:0000313" key="4">
    <source>
        <dbReference type="Proteomes" id="UP000053201"/>
    </source>
</evidence>
<dbReference type="InterPro" id="IPR050275">
    <property type="entry name" value="PGM_Phosphatase"/>
</dbReference>
<feature type="active site" description="Proton donor/acceptor" evidence="1">
    <location>
        <position position="109"/>
    </location>
</feature>
<dbReference type="Proteomes" id="UP000053201">
    <property type="component" value="Unassembled WGS sequence"/>
</dbReference>
<evidence type="ECO:0000256" key="2">
    <source>
        <dbReference type="PIRSR" id="PIRSR613078-2"/>
    </source>
</evidence>
<dbReference type="InterPro" id="IPR013078">
    <property type="entry name" value="His_Pase_superF_clade-1"/>
</dbReference>
<sequence length="309" mass="34014">MASSVSQTNFPPFPPLTKPPTSTSIVKRLFLCRHGETAPNALGVLQGSGIDEYLNPAGVRQAECLRDRMSSIDIDIVMSSKLKRARQTAQIVHQKHADLPFVEVEELAEISWGDWEGQQSPELRNLLESWLEGDFEAKAPNGESPLDVEQRSVPALYDILKRPEERLAIVIHGRLLRIILSSILYRSLEHMSAFTHHNTCINVIDAIIEMDPTNLTAFDKLVNGSMDEQVAKAMGTTRPTSLDDNIAVGREEAEAAGALCRSAAGSNVPDRVPRTLVQHPAHVRFVPIVLDSIDHLPVEMGGPTPAEQK</sequence>
<dbReference type="GeneID" id="27684747"/>
<dbReference type="InterPro" id="IPR001345">
    <property type="entry name" value="PG/BPGM_mutase_AS"/>
</dbReference>
<organism evidence="3 4">
    <name type="scientific">Spizellomyces punctatus (strain DAOM BR117)</name>
    <dbReference type="NCBI Taxonomy" id="645134"/>
    <lineage>
        <taxon>Eukaryota</taxon>
        <taxon>Fungi</taxon>
        <taxon>Fungi incertae sedis</taxon>
        <taxon>Chytridiomycota</taxon>
        <taxon>Chytridiomycota incertae sedis</taxon>
        <taxon>Chytridiomycetes</taxon>
        <taxon>Spizellomycetales</taxon>
        <taxon>Spizellomycetaceae</taxon>
        <taxon>Spizellomyces</taxon>
    </lineage>
</organism>
<gene>
    <name evidence="3" type="ORF">SPPG_01058</name>
</gene>
<reference evidence="3 4" key="1">
    <citation type="submission" date="2009-08" db="EMBL/GenBank/DDBJ databases">
        <title>The Genome Sequence of Spizellomyces punctatus strain DAOM BR117.</title>
        <authorList>
            <consortium name="The Broad Institute Genome Sequencing Platform"/>
            <person name="Russ C."/>
            <person name="Cuomo C."/>
            <person name="Shea T."/>
            <person name="Young S.K."/>
            <person name="Zeng Q."/>
            <person name="Koehrsen M."/>
            <person name="Haas B."/>
            <person name="Borodovsky M."/>
            <person name="Guigo R."/>
            <person name="Alvarado L."/>
            <person name="Berlin A."/>
            <person name="Bochicchio J."/>
            <person name="Borenstein D."/>
            <person name="Chapman S."/>
            <person name="Chen Z."/>
            <person name="Engels R."/>
            <person name="Freedman E."/>
            <person name="Gellesch M."/>
            <person name="Goldberg J."/>
            <person name="Griggs A."/>
            <person name="Gujja S."/>
            <person name="Heiman D."/>
            <person name="Hepburn T."/>
            <person name="Howarth C."/>
            <person name="Jen D."/>
            <person name="Larson L."/>
            <person name="Lewis B."/>
            <person name="Mehta T."/>
            <person name="Park D."/>
            <person name="Pearson M."/>
            <person name="Roberts A."/>
            <person name="Saif S."/>
            <person name="Shenoy N."/>
            <person name="Sisk P."/>
            <person name="Stolte C."/>
            <person name="Sykes S."/>
            <person name="Thomson T."/>
            <person name="Walk T."/>
            <person name="White J."/>
            <person name="Yandava C."/>
            <person name="Burger G."/>
            <person name="Gray M.W."/>
            <person name="Holland P.W.H."/>
            <person name="King N."/>
            <person name="Lang F.B.F."/>
            <person name="Roger A.J."/>
            <person name="Ruiz-Trillo I."/>
            <person name="Lander E."/>
            <person name="Nusbaum C."/>
        </authorList>
    </citation>
    <scope>NUCLEOTIDE SEQUENCE [LARGE SCALE GENOMIC DNA]</scope>
    <source>
        <strain evidence="3 4">DAOM BR117</strain>
    </source>
</reference>
<dbReference type="OMA" id="INNTDHW"/>
<dbReference type="CDD" id="cd07067">
    <property type="entry name" value="HP_PGM_like"/>
    <property type="match status" value="1"/>
</dbReference>
<dbReference type="PANTHER" id="PTHR48100:SF10">
    <property type="entry name" value="2-CARBOXY-D-ARABINITOL-1-PHOSPHATASE-RELATED"/>
    <property type="match status" value="1"/>
</dbReference>
<name>A0A0L0HR88_SPIPD</name>